<reference evidence="2" key="1">
    <citation type="submission" date="2014-05" db="EMBL/GenBank/DDBJ databases">
        <title>The transcriptome of the halophilic microalga Tetraselmis sp. GSL018 isolated from the Great Salt Lake, Utah.</title>
        <authorList>
            <person name="Jinkerson R.E."/>
            <person name="D'Adamo S."/>
            <person name="Posewitz M.C."/>
        </authorList>
    </citation>
    <scope>NUCLEOTIDE SEQUENCE</scope>
    <source>
        <strain evidence="2">GSL018</strain>
    </source>
</reference>
<dbReference type="AlphaFoldDB" id="A0A061QX60"/>
<accession>A0A061QX60</accession>
<dbReference type="Pfam" id="PF02212">
    <property type="entry name" value="GED"/>
    <property type="match status" value="1"/>
</dbReference>
<sequence>PGDSASADPNRESALRIGASVSDREQLEVDVIRRLVQNYFDIVRSNLQDSVPKAVMHFLVAHAQKGLQQHLIRELYKEELFSEMMAEREDVTARRAQCVEQLSCVRQALGKLDKLPQALLRALGPGRTPLSSGARLAG</sequence>
<dbReference type="EMBL" id="GBEZ01024038">
    <property type="protein sequence ID" value="JAC62906.1"/>
    <property type="molecule type" value="Transcribed_RNA"/>
</dbReference>
<name>A0A061QX60_9CHLO</name>
<evidence type="ECO:0000313" key="2">
    <source>
        <dbReference type="EMBL" id="JAC62906.1"/>
    </source>
</evidence>
<dbReference type="InterPro" id="IPR003130">
    <property type="entry name" value="GED"/>
</dbReference>
<dbReference type="PROSITE" id="PS51388">
    <property type="entry name" value="GED"/>
    <property type="match status" value="1"/>
</dbReference>
<dbReference type="PANTHER" id="PTHR11566:SF21">
    <property type="entry name" value="DYNAMIN RELATED PROTEIN 1, ISOFORM A"/>
    <property type="match status" value="1"/>
</dbReference>
<dbReference type="GO" id="GO:0003924">
    <property type="term" value="F:GTPase activity"/>
    <property type="evidence" value="ECO:0007669"/>
    <property type="project" value="InterPro"/>
</dbReference>
<gene>
    <name evidence="2" type="ORF">TSPGSL018_22021</name>
</gene>
<dbReference type="GO" id="GO:0016020">
    <property type="term" value="C:membrane"/>
    <property type="evidence" value="ECO:0007669"/>
    <property type="project" value="TreeGrafter"/>
</dbReference>
<feature type="domain" description="GED" evidence="1">
    <location>
        <begin position="29"/>
        <end position="120"/>
    </location>
</feature>
<feature type="non-terminal residue" evidence="2">
    <location>
        <position position="138"/>
    </location>
</feature>
<dbReference type="InterPro" id="IPR020850">
    <property type="entry name" value="GED_dom"/>
</dbReference>
<dbReference type="PANTHER" id="PTHR11566">
    <property type="entry name" value="DYNAMIN"/>
    <property type="match status" value="1"/>
</dbReference>
<protein>
    <submittedName>
        <fullName evidence="2">Dynamin central region domain containing protein</fullName>
    </submittedName>
</protein>
<dbReference type="Gene3D" id="1.20.120.1240">
    <property type="entry name" value="Dynamin, middle domain"/>
    <property type="match status" value="1"/>
</dbReference>
<dbReference type="GO" id="GO:0005737">
    <property type="term" value="C:cytoplasm"/>
    <property type="evidence" value="ECO:0007669"/>
    <property type="project" value="TreeGrafter"/>
</dbReference>
<organism evidence="2">
    <name type="scientific">Tetraselmis sp. GSL018</name>
    <dbReference type="NCBI Taxonomy" id="582737"/>
    <lineage>
        <taxon>Eukaryota</taxon>
        <taxon>Viridiplantae</taxon>
        <taxon>Chlorophyta</taxon>
        <taxon>core chlorophytes</taxon>
        <taxon>Chlorodendrophyceae</taxon>
        <taxon>Chlorodendrales</taxon>
        <taxon>Chlorodendraceae</taxon>
        <taxon>Tetraselmis</taxon>
    </lineage>
</organism>
<proteinExistence type="predicted"/>
<feature type="non-terminal residue" evidence="2">
    <location>
        <position position="1"/>
    </location>
</feature>
<dbReference type="SMART" id="SM00302">
    <property type="entry name" value="GED"/>
    <property type="match status" value="1"/>
</dbReference>
<dbReference type="InterPro" id="IPR022812">
    <property type="entry name" value="Dynamin"/>
</dbReference>
<dbReference type="GO" id="GO:0005874">
    <property type="term" value="C:microtubule"/>
    <property type="evidence" value="ECO:0007669"/>
    <property type="project" value="TreeGrafter"/>
</dbReference>
<dbReference type="GO" id="GO:0005525">
    <property type="term" value="F:GTP binding"/>
    <property type="evidence" value="ECO:0007669"/>
    <property type="project" value="InterPro"/>
</dbReference>
<dbReference type="GO" id="GO:0008017">
    <property type="term" value="F:microtubule binding"/>
    <property type="evidence" value="ECO:0007669"/>
    <property type="project" value="TreeGrafter"/>
</dbReference>
<evidence type="ECO:0000259" key="1">
    <source>
        <dbReference type="PROSITE" id="PS51388"/>
    </source>
</evidence>